<evidence type="ECO:0000256" key="3">
    <source>
        <dbReference type="ARBA" id="ARBA00022723"/>
    </source>
</evidence>
<evidence type="ECO:0000256" key="4">
    <source>
        <dbReference type="ARBA" id="ARBA00022982"/>
    </source>
</evidence>
<dbReference type="GO" id="GO:0009055">
    <property type="term" value="F:electron transfer activity"/>
    <property type="evidence" value="ECO:0007669"/>
    <property type="project" value="InterPro"/>
</dbReference>
<evidence type="ECO:0000313" key="8">
    <source>
        <dbReference type="EMBL" id="CDM26040.1"/>
    </source>
</evidence>
<evidence type="ECO:0000256" key="6">
    <source>
        <dbReference type="SAM" id="MobiDB-lite"/>
    </source>
</evidence>
<dbReference type="InterPro" id="IPR009056">
    <property type="entry name" value="Cyt_c-like_dom"/>
</dbReference>
<dbReference type="InterPro" id="IPR002323">
    <property type="entry name" value="Cyt_CIE"/>
</dbReference>
<sequence length="37" mass="3806">MLKNAISGVGAMPPRGGSQASDEELKAAIEYMVNAAK</sequence>
<keyword evidence="4" id="KW-0249">Electron transport</keyword>
<accession>W8XA66</accession>
<evidence type="ECO:0000256" key="1">
    <source>
        <dbReference type="ARBA" id="ARBA00022448"/>
    </source>
</evidence>
<feature type="domain" description="Cytochrome c" evidence="7">
    <location>
        <begin position="3"/>
        <end position="32"/>
    </location>
</feature>
<keyword evidence="9" id="KW-1185">Reference proteome</keyword>
<evidence type="ECO:0000313" key="9">
    <source>
        <dbReference type="Proteomes" id="UP000019805"/>
    </source>
</evidence>
<keyword evidence="5" id="KW-0408">Iron</keyword>
<dbReference type="PRINTS" id="PR00607">
    <property type="entry name" value="CYTCHROMECIE"/>
</dbReference>
<reference evidence="8 9" key="1">
    <citation type="journal article" date="2014" name="BMC Microbiol.">
        <title>The oxygen-independent metabolism of cyclic monoterpenes in Castellaniella defragrans 65Phen.</title>
        <authorList>
            <person name="Petasch J."/>
            <person name="Disch E.M."/>
            <person name="Markert S."/>
            <person name="Becher D."/>
            <person name="Schweder T."/>
            <person name="Huttel B."/>
            <person name="Reinhardt R."/>
            <person name="Harder J."/>
        </authorList>
    </citation>
    <scope>NUCLEOTIDE SEQUENCE [LARGE SCALE GENOMIC DNA]</scope>
    <source>
        <strain evidence="8">65Phen</strain>
    </source>
</reference>
<dbReference type="HOGENOM" id="CLU_218958_0_0_4"/>
<dbReference type="Proteomes" id="UP000019805">
    <property type="component" value="Chromosome"/>
</dbReference>
<dbReference type="AlphaFoldDB" id="W8XA66"/>
<evidence type="ECO:0000256" key="5">
    <source>
        <dbReference type="ARBA" id="ARBA00023004"/>
    </source>
</evidence>
<dbReference type="EMBL" id="HG916765">
    <property type="protein sequence ID" value="CDM26040.1"/>
    <property type="molecule type" value="Genomic_DNA"/>
</dbReference>
<keyword evidence="2" id="KW-0349">Heme</keyword>
<dbReference type="GO" id="GO:0005506">
    <property type="term" value="F:iron ion binding"/>
    <property type="evidence" value="ECO:0007669"/>
    <property type="project" value="InterPro"/>
</dbReference>
<dbReference type="Gene3D" id="1.10.760.10">
    <property type="entry name" value="Cytochrome c-like domain"/>
    <property type="match status" value="1"/>
</dbReference>
<dbReference type="InterPro" id="IPR036909">
    <property type="entry name" value="Cyt_c-like_dom_sf"/>
</dbReference>
<dbReference type="PATRIC" id="fig|1437824.5.peg.3560"/>
<dbReference type="Pfam" id="PF13442">
    <property type="entry name" value="Cytochrome_CBB3"/>
    <property type="match status" value="1"/>
</dbReference>
<proteinExistence type="predicted"/>
<name>W8XA66_CASD6</name>
<dbReference type="SUPFAM" id="SSF46626">
    <property type="entry name" value="Cytochrome c"/>
    <property type="match status" value="1"/>
</dbReference>
<dbReference type="GO" id="GO:0020037">
    <property type="term" value="F:heme binding"/>
    <property type="evidence" value="ECO:0007669"/>
    <property type="project" value="InterPro"/>
</dbReference>
<protein>
    <recommendedName>
        <fullName evidence="7">Cytochrome c domain-containing protein</fullName>
    </recommendedName>
</protein>
<dbReference type="KEGG" id="cdn:BN940_18051"/>
<keyword evidence="1" id="KW-0813">Transport</keyword>
<keyword evidence="3" id="KW-0479">Metal-binding</keyword>
<organism evidence="8 9">
    <name type="scientific">Castellaniella defragrans (strain DSM 12143 / CCUG 39792 / 65Phen)</name>
    <name type="common">Alcaligenes defragrans</name>
    <dbReference type="NCBI Taxonomy" id="1437824"/>
    <lineage>
        <taxon>Bacteria</taxon>
        <taxon>Pseudomonadati</taxon>
        <taxon>Pseudomonadota</taxon>
        <taxon>Betaproteobacteria</taxon>
        <taxon>Burkholderiales</taxon>
        <taxon>Alcaligenaceae</taxon>
        <taxon>Castellaniella</taxon>
    </lineage>
</organism>
<evidence type="ECO:0000256" key="2">
    <source>
        <dbReference type="ARBA" id="ARBA00022617"/>
    </source>
</evidence>
<feature type="region of interest" description="Disordered" evidence="6">
    <location>
        <begin position="1"/>
        <end position="23"/>
    </location>
</feature>
<gene>
    <name evidence="8" type="ORF">BN940_18051</name>
</gene>
<evidence type="ECO:0000259" key="7">
    <source>
        <dbReference type="Pfam" id="PF13442"/>
    </source>
</evidence>